<accession>A0A0J0YQI3</accession>
<dbReference type="EMBL" id="JTDO01000013">
    <property type="protein sequence ID" value="KLT72377.1"/>
    <property type="molecule type" value="Genomic_DNA"/>
</dbReference>
<dbReference type="STRING" id="1470200.PL75_08240"/>
<dbReference type="GO" id="GO:0003677">
    <property type="term" value="F:DNA binding"/>
    <property type="evidence" value="ECO:0007669"/>
    <property type="project" value="InterPro"/>
</dbReference>
<protein>
    <recommendedName>
        <fullName evidence="1">HTH cro/C1-type domain-containing protein</fullName>
    </recommendedName>
</protein>
<keyword evidence="3" id="KW-1185">Reference proteome</keyword>
<dbReference type="OrthoDB" id="5524454at2"/>
<name>A0A0J0YQI3_9NEIS</name>
<dbReference type="Proteomes" id="UP000036027">
    <property type="component" value="Unassembled WGS sequence"/>
</dbReference>
<dbReference type="CDD" id="cd00093">
    <property type="entry name" value="HTH_XRE"/>
    <property type="match status" value="1"/>
</dbReference>
<reference evidence="2 3" key="1">
    <citation type="submission" date="2014-11" db="EMBL/GenBank/DDBJ databases">
        <title>Genome of a novel goose pathogen.</title>
        <authorList>
            <person name="Hansen C.M."/>
            <person name="Hueffer K."/>
            <person name="Choi S.C."/>
        </authorList>
    </citation>
    <scope>NUCLEOTIDE SEQUENCE [LARGE SCALE GENOMIC DNA]</scope>
    <source>
        <strain evidence="2 3">KH1503</strain>
    </source>
</reference>
<evidence type="ECO:0000313" key="2">
    <source>
        <dbReference type="EMBL" id="KLT72377.1"/>
    </source>
</evidence>
<comment type="caution">
    <text evidence="2">The sequence shown here is derived from an EMBL/GenBank/DDBJ whole genome shotgun (WGS) entry which is preliminary data.</text>
</comment>
<dbReference type="Gene3D" id="1.10.260.40">
    <property type="entry name" value="lambda repressor-like DNA-binding domains"/>
    <property type="match status" value="1"/>
</dbReference>
<organism evidence="2 3">
    <name type="scientific">Neisseria arctica</name>
    <dbReference type="NCBI Taxonomy" id="1470200"/>
    <lineage>
        <taxon>Bacteria</taxon>
        <taxon>Pseudomonadati</taxon>
        <taxon>Pseudomonadota</taxon>
        <taxon>Betaproteobacteria</taxon>
        <taxon>Neisseriales</taxon>
        <taxon>Neisseriaceae</taxon>
        <taxon>Neisseria</taxon>
    </lineage>
</organism>
<dbReference type="InterPro" id="IPR001387">
    <property type="entry name" value="Cro/C1-type_HTH"/>
</dbReference>
<evidence type="ECO:0000313" key="3">
    <source>
        <dbReference type="Proteomes" id="UP000036027"/>
    </source>
</evidence>
<evidence type="ECO:0000259" key="1">
    <source>
        <dbReference type="PROSITE" id="PS50943"/>
    </source>
</evidence>
<dbReference type="PATRIC" id="fig|1470200.3.peg.570"/>
<dbReference type="AlphaFoldDB" id="A0A0J0YQI3"/>
<dbReference type="RefSeq" id="WP_047761453.1">
    <property type="nucleotide sequence ID" value="NZ_CP091510.1"/>
</dbReference>
<proteinExistence type="predicted"/>
<dbReference type="SMART" id="SM00530">
    <property type="entry name" value="HTH_XRE"/>
    <property type="match status" value="1"/>
</dbReference>
<gene>
    <name evidence="2" type="ORF">PL75_08240</name>
</gene>
<dbReference type="InterPro" id="IPR010982">
    <property type="entry name" value="Lambda_DNA-bd_dom_sf"/>
</dbReference>
<dbReference type="SUPFAM" id="SSF47413">
    <property type="entry name" value="lambda repressor-like DNA-binding domains"/>
    <property type="match status" value="1"/>
</dbReference>
<sequence length="116" mass="13580">MAQLPVSDFDKAIGKRIQIRRKECHLTADVLSEKIGMSQQQLSRYERGANKVNITHLIHIAQILDTPLFWFLQDCIPAENFDSDGLKHRLDFHWRHISQEQKQSIINLLDTFHTTE</sequence>
<feature type="domain" description="HTH cro/C1-type" evidence="1">
    <location>
        <begin position="17"/>
        <end position="71"/>
    </location>
</feature>
<dbReference type="PROSITE" id="PS50943">
    <property type="entry name" value="HTH_CROC1"/>
    <property type="match status" value="1"/>
</dbReference>
<dbReference type="Pfam" id="PF01381">
    <property type="entry name" value="HTH_3"/>
    <property type="match status" value="1"/>
</dbReference>